<evidence type="ECO:0000256" key="1">
    <source>
        <dbReference type="ARBA" id="ARBA00007150"/>
    </source>
</evidence>
<feature type="transmembrane region" description="Helical" evidence="7">
    <location>
        <begin position="60"/>
        <end position="81"/>
    </location>
</feature>
<dbReference type="NCBIfam" id="TIGR00544">
    <property type="entry name" value="lgt"/>
    <property type="match status" value="1"/>
</dbReference>
<name>A0A948T2P4_9FIRM</name>
<feature type="region of interest" description="Disordered" evidence="8">
    <location>
        <begin position="361"/>
        <end position="382"/>
    </location>
</feature>
<dbReference type="EMBL" id="JAHLFP010000035">
    <property type="protein sequence ID" value="MBU3806116.1"/>
    <property type="molecule type" value="Genomic_DNA"/>
</dbReference>
<keyword evidence="6 7" id="KW-0472">Membrane</keyword>
<feature type="transmembrane region" description="Helical" evidence="7">
    <location>
        <begin position="222"/>
        <end position="239"/>
    </location>
</feature>
<dbReference type="InterPro" id="IPR001640">
    <property type="entry name" value="Lgt"/>
</dbReference>
<evidence type="ECO:0000256" key="4">
    <source>
        <dbReference type="ARBA" id="ARBA00022692"/>
    </source>
</evidence>
<feature type="transmembrane region" description="Helical" evidence="7">
    <location>
        <begin position="101"/>
        <end position="118"/>
    </location>
</feature>
<feature type="compositionally biased region" description="Basic and acidic residues" evidence="8">
    <location>
        <begin position="361"/>
        <end position="370"/>
    </location>
</feature>
<gene>
    <name evidence="7 9" type="primary">lgt</name>
    <name evidence="9" type="ORF">H9882_04415</name>
</gene>
<feature type="transmembrane region" description="Helical" evidence="7">
    <location>
        <begin position="197"/>
        <end position="215"/>
    </location>
</feature>
<dbReference type="GO" id="GO:0042158">
    <property type="term" value="P:lipoprotein biosynthetic process"/>
    <property type="evidence" value="ECO:0007669"/>
    <property type="project" value="UniProtKB-UniRule"/>
</dbReference>
<keyword evidence="2 7" id="KW-1003">Cell membrane</keyword>
<dbReference type="PANTHER" id="PTHR30589:SF0">
    <property type="entry name" value="PHOSPHATIDYLGLYCEROL--PROLIPOPROTEIN DIACYLGLYCERYL TRANSFERASE"/>
    <property type="match status" value="1"/>
</dbReference>
<evidence type="ECO:0000256" key="7">
    <source>
        <dbReference type="HAMAP-Rule" id="MF_01147"/>
    </source>
</evidence>
<feature type="transmembrane region" description="Helical" evidence="7">
    <location>
        <begin position="259"/>
        <end position="276"/>
    </location>
</feature>
<comment type="catalytic activity">
    <reaction evidence="7">
        <text>L-cysteinyl-[prolipoprotein] + a 1,2-diacyl-sn-glycero-3-phospho-(1'-sn-glycerol) = an S-1,2-diacyl-sn-glyceryl-L-cysteinyl-[prolipoprotein] + sn-glycerol 1-phosphate + H(+)</text>
        <dbReference type="Rhea" id="RHEA:56712"/>
        <dbReference type="Rhea" id="RHEA-COMP:14679"/>
        <dbReference type="Rhea" id="RHEA-COMP:14680"/>
        <dbReference type="ChEBI" id="CHEBI:15378"/>
        <dbReference type="ChEBI" id="CHEBI:29950"/>
        <dbReference type="ChEBI" id="CHEBI:57685"/>
        <dbReference type="ChEBI" id="CHEBI:64716"/>
        <dbReference type="ChEBI" id="CHEBI:140658"/>
        <dbReference type="EC" id="2.5.1.145"/>
    </reaction>
</comment>
<comment type="caution">
    <text evidence="9">The sequence shown here is derived from an EMBL/GenBank/DDBJ whole genome shotgun (WGS) entry which is preliminary data.</text>
</comment>
<comment type="function">
    <text evidence="7">Catalyzes the transfer of the diacylglyceryl group from phosphatidylglycerol to the sulfhydryl group of the N-terminal cysteine of a prolipoprotein, the first step in the formation of mature lipoproteins.</text>
</comment>
<sequence>MTTLVQFPGLGLELEISRAALTIGDFTVYWYGVLIAAGLILGSALAFRYTVDFGLDEDRFTGVLVVGTILSIICARAYYVAFSPVPYESLWDMINIREGGLAIYGGVLGALVFGALACKWFRQPFLPTLDVVSMGFLVGQAIGRWGNFFNQEAFGTNTTLPWGMYSEKTSLYLMQQQATLAEQGVFVDPLAPVHPTFLYESLWCLVGLGILLFSVKRRRFNGQLALEYAVWYGAGRFWIEGLRTDSLMLPFGGIRVSQLVAAVSVLAAGIALVVLWNRNKKNQLMVELSGAEQVRNKLSEALKPHQELLERCELNTMEPQLAYELPASASHKEFVEAQKALTDFSVSDWVNQQVELAHEMEESVRQENERFSQLSQQEGQES</sequence>
<evidence type="ECO:0000256" key="8">
    <source>
        <dbReference type="SAM" id="MobiDB-lite"/>
    </source>
</evidence>
<evidence type="ECO:0000313" key="9">
    <source>
        <dbReference type="EMBL" id="MBU3806116.1"/>
    </source>
</evidence>
<evidence type="ECO:0000256" key="3">
    <source>
        <dbReference type="ARBA" id="ARBA00022679"/>
    </source>
</evidence>
<accession>A0A948T2P4</accession>
<dbReference type="PANTHER" id="PTHR30589">
    <property type="entry name" value="PROLIPOPROTEIN DIACYLGLYCERYL TRANSFERASE"/>
    <property type="match status" value="1"/>
</dbReference>
<evidence type="ECO:0000256" key="5">
    <source>
        <dbReference type="ARBA" id="ARBA00022989"/>
    </source>
</evidence>
<reference evidence="9" key="1">
    <citation type="journal article" date="2021" name="PeerJ">
        <title>Extensive microbial diversity within the chicken gut microbiome revealed by metagenomics and culture.</title>
        <authorList>
            <person name="Gilroy R."/>
            <person name="Ravi A."/>
            <person name="Getino M."/>
            <person name="Pursley I."/>
            <person name="Horton D.L."/>
            <person name="Alikhan N.F."/>
            <person name="Baker D."/>
            <person name="Gharbi K."/>
            <person name="Hall N."/>
            <person name="Watson M."/>
            <person name="Adriaenssens E.M."/>
            <person name="Foster-Nyarko E."/>
            <person name="Jarju S."/>
            <person name="Secka A."/>
            <person name="Antonio M."/>
            <person name="Oren A."/>
            <person name="Chaudhuri R.R."/>
            <person name="La Ragione R."/>
            <person name="Hildebrand F."/>
            <person name="Pallen M.J."/>
        </authorList>
    </citation>
    <scope>NUCLEOTIDE SEQUENCE</scope>
    <source>
        <strain evidence="9">B5_2728</strain>
    </source>
</reference>
<evidence type="ECO:0000256" key="2">
    <source>
        <dbReference type="ARBA" id="ARBA00022475"/>
    </source>
</evidence>
<feature type="binding site" evidence="7">
    <location>
        <position position="144"/>
    </location>
    <ligand>
        <name>a 1,2-diacyl-sn-glycero-3-phospho-(1'-sn-glycerol)</name>
        <dbReference type="ChEBI" id="CHEBI:64716"/>
    </ligand>
</feature>
<evidence type="ECO:0000313" key="10">
    <source>
        <dbReference type="Proteomes" id="UP000713596"/>
    </source>
</evidence>
<comment type="pathway">
    <text evidence="7">Protein modification; lipoprotein biosynthesis (diacylglyceryl transfer).</text>
</comment>
<feature type="transmembrane region" description="Helical" evidence="7">
    <location>
        <begin position="28"/>
        <end position="48"/>
    </location>
</feature>
<dbReference type="HAMAP" id="MF_01147">
    <property type="entry name" value="Lgt"/>
    <property type="match status" value="1"/>
</dbReference>
<dbReference type="GO" id="GO:0005886">
    <property type="term" value="C:plasma membrane"/>
    <property type="evidence" value="ECO:0007669"/>
    <property type="project" value="UniProtKB-SubCell"/>
</dbReference>
<protein>
    <recommendedName>
        <fullName evidence="7">Phosphatidylglycerol--prolipoprotein diacylglyceryl transferase</fullName>
        <ecNumber evidence="7">2.5.1.145</ecNumber>
    </recommendedName>
</protein>
<dbReference type="EC" id="2.5.1.145" evidence="7"/>
<keyword evidence="4 7" id="KW-0812">Transmembrane</keyword>
<proteinExistence type="inferred from homology"/>
<dbReference type="PROSITE" id="PS01311">
    <property type="entry name" value="LGT"/>
    <property type="match status" value="1"/>
</dbReference>
<dbReference type="Pfam" id="PF01790">
    <property type="entry name" value="LGT"/>
    <property type="match status" value="1"/>
</dbReference>
<dbReference type="Proteomes" id="UP000713596">
    <property type="component" value="Unassembled WGS sequence"/>
</dbReference>
<keyword evidence="5 7" id="KW-1133">Transmembrane helix</keyword>
<comment type="subcellular location">
    <subcellularLocation>
        <location evidence="7">Cell membrane</location>
        <topology evidence="7">Multi-pass membrane protein</topology>
    </subcellularLocation>
</comment>
<reference evidence="9" key="2">
    <citation type="submission" date="2021-04" db="EMBL/GenBank/DDBJ databases">
        <authorList>
            <person name="Gilroy R."/>
        </authorList>
    </citation>
    <scope>NUCLEOTIDE SEQUENCE</scope>
    <source>
        <strain evidence="9">B5_2728</strain>
    </source>
</reference>
<evidence type="ECO:0000256" key="6">
    <source>
        <dbReference type="ARBA" id="ARBA00023136"/>
    </source>
</evidence>
<comment type="similarity">
    <text evidence="1 7">Belongs to the Lgt family.</text>
</comment>
<dbReference type="GO" id="GO:0008961">
    <property type="term" value="F:phosphatidylglycerol-prolipoprotein diacylglyceryl transferase activity"/>
    <property type="evidence" value="ECO:0007669"/>
    <property type="project" value="UniProtKB-UniRule"/>
</dbReference>
<organism evidence="9 10">
    <name type="scientific">Candidatus Allofournierella pullistercoris</name>
    <dbReference type="NCBI Taxonomy" id="2838597"/>
    <lineage>
        <taxon>Bacteria</taxon>
        <taxon>Bacillati</taxon>
        <taxon>Bacillota</taxon>
        <taxon>Clostridia</taxon>
        <taxon>Eubacteriales</taxon>
        <taxon>Oscillospiraceae</taxon>
        <taxon>Allofournierella</taxon>
    </lineage>
</organism>
<feature type="compositionally biased region" description="Polar residues" evidence="8">
    <location>
        <begin position="371"/>
        <end position="382"/>
    </location>
</feature>
<keyword evidence="3 7" id="KW-0808">Transferase</keyword>
<dbReference type="AlphaFoldDB" id="A0A948T2P4"/>